<dbReference type="Proteomes" id="UP001060215">
    <property type="component" value="Chromosome 3"/>
</dbReference>
<sequence>MGRMFFTKILTCFWLSAILVTPIAPLSQQTRPNLSLNIQPGRSCLLWEAGYFCSVCKCVVKDSANYLDHIDGKKHQRALGMSMRVSGPPFSRCTCAAVKCVQKNTLSMNKNVEDNGKSRMGN</sequence>
<evidence type="ECO:0000313" key="1">
    <source>
        <dbReference type="EMBL" id="KAI8026926.1"/>
    </source>
</evidence>
<organism evidence="1 2">
    <name type="scientific">Camellia lanceoleosa</name>
    <dbReference type="NCBI Taxonomy" id="1840588"/>
    <lineage>
        <taxon>Eukaryota</taxon>
        <taxon>Viridiplantae</taxon>
        <taxon>Streptophyta</taxon>
        <taxon>Embryophyta</taxon>
        <taxon>Tracheophyta</taxon>
        <taxon>Spermatophyta</taxon>
        <taxon>Magnoliopsida</taxon>
        <taxon>eudicotyledons</taxon>
        <taxon>Gunneridae</taxon>
        <taxon>Pentapetalae</taxon>
        <taxon>asterids</taxon>
        <taxon>Ericales</taxon>
        <taxon>Theaceae</taxon>
        <taxon>Camellia</taxon>
    </lineage>
</organism>
<keyword evidence="2" id="KW-1185">Reference proteome</keyword>
<protein>
    <submittedName>
        <fullName evidence="1">Zinc finger matrin-type protein 2</fullName>
    </submittedName>
</protein>
<name>A0ACC0ING6_9ERIC</name>
<comment type="caution">
    <text evidence="1">The sequence shown here is derived from an EMBL/GenBank/DDBJ whole genome shotgun (WGS) entry which is preliminary data.</text>
</comment>
<dbReference type="EMBL" id="CM045760">
    <property type="protein sequence ID" value="KAI8026926.1"/>
    <property type="molecule type" value="Genomic_DNA"/>
</dbReference>
<reference evidence="1 2" key="1">
    <citation type="journal article" date="2022" name="Plant J.">
        <title>Chromosome-level genome of Camellia lanceoleosa provides a valuable resource for understanding genome evolution and self-incompatibility.</title>
        <authorList>
            <person name="Gong W."/>
            <person name="Xiao S."/>
            <person name="Wang L."/>
            <person name="Liao Z."/>
            <person name="Chang Y."/>
            <person name="Mo W."/>
            <person name="Hu G."/>
            <person name="Li W."/>
            <person name="Zhao G."/>
            <person name="Zhu H."/>
            <person name="Hu X."/>
            <person name="Ji K."/>
            <person name="Xiang X."/>
            <person name="Song Q."/>
            <person name="Yuan D."/>
            <person name="Jin S."/>
            <person name="Zhang L."/>
        </authorList>
    </citation>
    <scope>NUCLEOTIDE SEQUENCE [LARGE SCALE GENOMIC DNA]</scope>
    <source>
        <strain evidence="1">SQ_2022a</strain>
    </source>
</reference>
<evidence type="ECO:0000313" key="2">
    <source>
        <dbReference type="Proteomes" id="UP001060215"/>
    </source>
</evidence>
<proteinExistence type="predicted"/>
<gene>
    <name evidence="1" type="ORF">LOK49_LG02G02307</name>
</gene>
<accession>A0ACC0ING6</accession>